<evidence type="ECO:0000256" key="5">
    <source>
        <dbReference type="ARBA" id="ARBA00022363"/>
    </source>
</evidence>
<comment type="cofactor">
    <cofactor evidence="2 15">
        <name>pyridoxal 5'-phosphate</name>
        <dbReference type="ChEBI" id="CHEBI:597326"/>
    </cofactor>
</comment>
<sequence>MITGIEMKHKSLSQQNHWQPLLAQAIRDPEALIDYLELPKKPFYNVLQAHKNHQLLAPLGYLDKIQKGNWDDPLLKQILPSEEEILEVKGYVSDPVGDLDASLASGILQKYHGRALIITTGTCAVHCRYCFRKEYPYSEAKPASNNWQQVVEAISKDSSLHEIILSGGDPLILSDQRLSSLCQQLAAIPHVHTLRFHSRLPVVLPQRIDTDFLRWFSALPVKKVVVIHANHANEIDALVGDKLRALAATGAIVLNQSVLLKGVNDSVEALENLSQQLFHYQTLPYYLHLLDKVIGTAHFDIPQQQALVLMEQLRNRLPGYLVPKLVREVSGKRSKSPIV</sequence>
<dbReference type="PIRSF" id="PIRSF004911">
    <property type="entry name" value="DUF160"/>
    <property type="match status" value="1"/>
</dbReference>
<evidence type="ECO:0000256" key="3">
    <source>
        <dbReference type="ARBA" id="ARBA00001966"/>
    </source>
</evidence>
<keyword evidence="12" id="KW-0413">Isomerase</keyword>
<gene>
    <name evidence="17" type="primary">epmB</name>
    <name evidence="17" type="ORF">ENJ51_00810</name>
</gene>
<dbReference type="PANTHER" id="PTHR30538:SF1">
    <property type="entry name" value="L-LYSINE 2,3-AMINOMUTASE"/>
    <property type="match status" value="1"/>
</dbReference>
<evidence type="ECO:0000256" key="9">
    <source>
        <dbReference type="ARBA" id="ARBA00022898"/>
    </source>
</evidence>
<dbReference type="NCBIfam" id="TIGR00238">
    <property type="entry name" value="KamA family radical SAM protein"/>
    <property type="match status" value="1"/>
</dbReference>
<dbReference type="InterPro" id="IPR003739">
    <property type="entry name" value="Lys_aminomutase/Glu_NH3_mut"/>
</dbReference>
<feature type="modified residue" description="N6-(pyridoxal phosphate)lysine" evidence="15">
    <location>
        <position position="335"/>
    </location>
</feature>
<keyword evidence="7" id="KW-0949">S-adenosyl-L-methionine</keyword>
<dbReference type="SFLD" id="SFLDF00314">
    <property type="entry name" value="L-lysine_2_3-aminomutase_(yjeK"/>
    <property type="match status" value="1"/>
</dbReference>
<dbReference type="SFLD" id="SFLDG01070">
    <property type="entry name" value="PLP-dependent"/>
    <property type="match status" value="1"/>
</dbReference>
<dbReference type="GO" id="GO:0046872">
    <property type="term" value="F:metal ion binding"/>
    <property type="evidence" value="ECO:0007669"/>
    <property type="project" value="UniProtKB-KW"/>
</dbReference>
<reference evidence="17" key="1">
    <citation type="journal article" date="2020" name="mSystems">
        <title>Genome- and Community-Level Interaction Insights into Carbon Utilization and Element Cycling Functions of Hydrothermarchaeota in Hydrothermal Sediment.</title>
        <authorList>
            <person name="Zhou Z."/>
            <person name="Liu Y."/>
            <person name="Xu W."/>
            <person name="Pan J."/>
            <person name="Luo Z.H."/>
            <person name="Li M."/>
        </authorList>
    </citation>
    <scope>NUCLEOTIDE SEQUENCE [LARGE SCALE GENOMIC DNA]</scope>
    <source>
        <strain evidence="17">HyVt-493</strain>
    </source>
</reference>
<dbReference type="Pfam" id="PF13353">
    <property type="entry name" value="Fer4_12"/>
    <property type="match status" value="1"/>
</dbReference>
<keyword evidence="8 14" id="KW-0479">Metal-binding</keyword>
<comment type="caution">
    <text evidence="17">The sequence shown here is derived from an EMBL/GenBank/DDBJ whole genome shotgun (WGS) entry which is preliminary data.</text>
</comment>
<evidence type="ECO:0000259" key="16">
    <source>
        <dbReference type="PROSITE" id="PS51918"/>
    </source>
</evidence>
<keyword evidence="11 14" id="KW-0411">Iron-sulfur</keyword>
<protein>
    <recommendedName>
        <fullName evidence="5">L-lysine 2,3-aminomutase</fullName>
    </recommendedName>
    <alternativeName>
        <fullName evidence="13">EF-P post-translational modification enzyme B</fullName>
    </alternativeName>
</protein>
<evidence type="ECO:0000256" key="6">
    <source>
        <dbReference type="ARBA" id="ARBA00022485"/>
    </source>
</evidence>
<evidence type="ECO:0000256" key="8">
    <source>
        <dbReference type="ARBA" id="ARBA00022723"/>
    </source>
</evidence>
<feature type="binding site" evidence="14">
    <location>
        <position position="130"/>
    </location>
    <ligand>
        <name>[4Fe-4S] cluster</name>
        <dbReference type="ChEBI" id="CHEBI:49883"/>
        <note>4Fe-4S-S-AdoMet</note>
    </ligand>
</feature>
<keyword evidence="10" id="KW-0408">Iron</keyword>
<feature type="binding site" evidence="14">
    <location>
        <position position="127"/>
    </location>
    <ligand>
        <name>[4Fe-4S] cluster</name>
        <dbReference type="ChEBI" id="CHEBI:49883"/>
        <note>4Fe-4S-S-AdoMet</note>
    </ligand>
</feature>
<feature type="domain" description="Radical SAM core" evidence="16">
    <location>
        <begin position="109"/>
        <end position="321"/>
    </location>
</feature>
<dbReference type="PANTHER" id="PTHR30538">
    <property type="entry name" value="LYSINE 2,3-AMINOMUTASE-RELATED"/>
    <property type="match status" value="1"/>
</dbReference>
<evidence type="ECO:0000256" key="10">
    <source>
        <dbReference type="ARBA" id="ARBA00023004"/>
    </source>
</evidence>
<dbReference type="CDD" id="cd01335">
    <property type="entry name" value="Radical_SAM"/>
    <property type="match status" value="1"/>
</dbReference>
<dbReference type="InterPro" id="IPR022462">
    <property type="entry name" value="EpmB"/>
</dbReference>
<dbReference type="AlphaFoldDB" id="A0A7V2SY85"/>
<evidence type="ECO:0000256" key="12">
    <source>
        <dbReference type="ARBA" id="ARBA00023235"/>
    </source>
</evidence>
<comment type="cofactor">
    <cofactor evidence="3">
        <name>[4Fe-4S] cluster</name>
        <dbReference type="ChEBI" id="CHEBI:49883"/>
    </cofactor>
</comment>
<evidence type="ECO:0000256" key="13">
    <source>
        <dbReference type="ARBA" id="ARBA00030756"/>
    </source>
</evidence>
<organism evidence="17">
    <name type="scientific">Leucothrix mucor</name>
    <dbReference type="NCBI Taxonomy" id="45248"/>
    <lineage>
        <taxon>Bacteria</taxon>
        <taxon>Pseudomonadati</taxon>
        <taxon>Pseudomonadota</taxon>
        <taxon>Gammaproteobacteria</taxon>
        <taxon>Thiotrichales</taxon>
        <taxon>Thiotrichaceae</taxon>
        <taxon>Leucothrix</taxon>
    </lineage>
</organism>
<evidence type="ECO:0000256" key="11">
    <source>
        <dbReference type="ARBA" id="ARBA00023014"/>
    </source>
</evidence>
<evidence type="ECO:0000256" key="7">
    <source>
        <dbReference type="ARBA" id="ARBA00022691"/>
    </source>
</evidence>
<evidence type="ECO:0000256" key="1">
    <source>
        <dbReference type="ARBA" id="ARBA00001352"/>
    </source>
</evidence>
<dbReference type="EMBL" id="DRMS01000030">
    <property type="protein sequence ID" value="HFC91330.1"/>
    <property type="molecule type" value="Genomic_DNA"/>
</dbReference>
<accession>A0A7V2SY85</accession>
<comment type="catalytic activity">
    <reaction evidence="1">
        <text>L-lysine = D-beta-lysine</text>
        <dbReference type="Rhea" id="RHEA:44148"/>
        <dbReference type="ChEBI" id="CHEBI:32551"/>
        <dbReference type="ChEBI" id="CHEBI:84138"/>
    </reaction>
</comment>
<keyword evidence="9 15" id="KW-0663">Pyridoxal phosphate</keyword>
<proteinExistence type="inferred from homology"/>
<evidence type="ECO:0000313" key="17">
    <source>
        <dbReference type="EMBL" id="HFC91330.1"/>
    </source>
</evidence>
<dbReference type="PROSITE" id="PS51918">
    <property type="entry name" value="RADICAL_SAM"/>
    <property type="match status" value="1"/>
</dbReference>
<dbReference type="GO" id="GO:0016853">
    <property type="term" value="F:isomerase activity"/>
    <property type="evidence" value="ECO:0007669"/>
    <property type="project" value="UniProtKB-KW"/>
</dbReference>
<evidence type="ECO:0000256" key="15">
    <source>
        <dbReference type="PIRSR" id="PIRSR603739-50"/>
    </source>
</evidence>
<dbReference type="InterPro" id="IPR058240">
    <property type="entry name" value="rSAM_sf"/>
</dbReference>
<evidence type="ECO:0000256" key="4">
    <source>
        <dbReference type="ARBA" id="ARBA00008703"/>
    </source>
</evidence>
<evidence type="ECO:0000256" key="14">
    <source>
        <dbReference type="PIRSR" id="PIRSR004911-1"/>
    </source>
</evidence>
<dbReference type="SFLD" id="SFLDS00029">
    <property type="entry name" value="Radical_SAM"/>
    <property type="match status" value="1"/>
</dbReference>
<dbReference type="NCBIfam" id="TIGR03821">
    <property type="entry name" value="EFP_modif_epmB"/>
    <property type="match status" value="1"/>
</dbReference>
<dbReference type="GO" id="GO:0051539">
    <property type="term" value="F:4 iron, 4 sulfur cluster binding"/>
    <property type="evidence" value="ECO:0007669"/>
    <property type="project" value="UniProtKB-KW"/>
</dbReference>
<dbReference type="Gene3D" id="3.20.20.70">
    <property type="entry name" value="Aldolase class I"/>
    <property type="match status" value="1"/>
</dbReference>
<comment type="similarity">
    <text evidence="4">Belongs to the radical SAM superfamily. KamA family.</text>
</comment>
<dbReference type="InterPro" id="IPR007197">
    <property type="entry name" value="rSAM"/>
</dbReference>
<feature type="binding site" evidence="14">
    <location>
        <position position="123"/>
    </location>
    <ligand>
        <name>[4Fe-4S] cluster</name>
        <dbReference type="ChEBI" id="CHEBI:49883"/>
        <note>4Fe-4S-S-AdoMet</note>
    </ligand>
</feature>
<dbReference type="SUPFAM" id="SSF102114">
    <property type="entry name" value="Radical SAM enzymes"/>
    <property type="match status" value="1"/>
</dbReference>
<name>A0A7V2SY85_LEUMU</name>
<dbReference type="Proteomes" id="UP000885750">
    <property type="component" value="Unassembled WGS sequence"/>
</dbReference>
<keyword evidence="6 14" id="KW-0004">4Fe-4S</keyword>
<evidence type="ECO:0000256" key="2">
    <source>
        <dbReference type="ARBA" id="ARBA00001933"/>
    </source>
</evidence>
<dbReference type="InterPro" id="IPR013785">
    <property type="entry name" value="Aldolase_TIM"/>
</dbReference>